<evidence type="ECO:0000313" key="1">
    <source>
        <dbReference type="EMBL" id="QIK37669.1"/>
    </source>
</evidence>
<reference evidence="2" key="1">
    <citation type="submission" date="2020-01" db="EMBL/GenBank/DDBJ databases">
        <title>Caldichromatium gen. nov., sp. nov., a thermophilic purple sulfur bacterium member of the family Chromatiaceae isolated from Nakabusa hot spring, Japan.</title>
        <authorList>
            <person name="Saini M.K."/>
            <person name="Hanada S."/>
            <person name="Tank M."/>
        </authorList>
    </citation>
    <scope>NUCLEOTIDE SEQUENCE [LARGE SCALE GENOMIC DNA]</scope>
    <source>
        <strain evidence="2">No.7</strain>
    </source>
</reference>
<protein>
    <submittedName>
        <fullName evidence="1">Uncharacterized protein</fullName>
    </submittedName>
</protein>
<keyword evidence="2" id="KW-1185">Reference proteome</keyword>
<dbReference type="AlphaFoldDB" id="A0A6G7VC85"/>
<accession>A0A6G7VC85</accession>
<name>A0A6G7VC85_9GAMM</name>
<sequence>MDRSTLLAHRAHRTKEYAPVRHDLACLTPAESELYVDLCQDRLPLVCIRNRSGSVMAGWSRPSGRSRAGPLLQLARLNPDLDRARTLDDRTLYHLPALRTQLYPE</sequence>
<organism evidence="1 2">
    <name type="scientific">Caldichromatium japonicum</name>
    <dbReference type="NCBI Taxonomy" id="2699430"/>
    <lineage>
        <taxon>Bacteria</taxon>
        <taxon>Pseudomonadati</taxon>
        <taxon>Pseudomonadota</taxon>
        <taxon>Gammaproteobacteria</taxon>
        <taxon>Chromatiales</taxon>
        <taxon>Chromatiaceae</taxon>
        <taxon>Caldichromatium</taxon>
    </lineage>
</organism>
<gene>
    <name evidence="1" type="ORF">GWK36_06370</name>
</gene>
<proteinExistence type="predicted"/>
<dbReference type="Proteomes" id="UP000502699">
    <property type="component" value="Chromosome"/>
</dbReference>
<evidence type="ECO:0000313" key="2">
    <source>
        <dbReference type="Proteomes" id="UP000502699"/>
    </source>
</evidence>
<dbReference type="KEGG" id="cjap:GWK36_06370"/>
<dbReference type="EMBL" id="CP048029">
    <property type="protein sequence ID" value="QIK37669.1"/>
    <property type="molecule type" value="Genomic_DNA"/>
</dbReference>